<feature type="chain" id="PRO_5042322632" description="S-adenosylmethionine decarboxylase beta chain" evidence="11">
    <location>
        <begin position="1"/>
        <end position="63"/>
    </location>
</feature>
<organism evidence="12 13">
    <name type="scientific">Strigamia maritima</name>
    <name type="common">European centipede</name>
    <name type="synonym">Geophilus maritimus</name>
    <dbReference type="NCBI Taxonomy" id="126957"/>
    <lineage>
        <taxon>Eukaryota</taxon>
        <taxon>Metazoa</taxon>
        <taxon>Ecdysozoa</taxon>
        <taxon>Arthropoda</taxon>
        <taxon>Myriapoda</taxon>
        <taxon>Chilopoda</taxon>
        <taxon>Pleurostigmophora</taxon>
        <taxon>Geophilomorpha</taxon>
        <taxon>Linotaeniidae</taxon>
        <taxon>Strigamia</taxon>
    </lineage>
</organism>
<evidence type="ECO:0000256" key="8">
    <source>
        <dbReference type="PIRSR" id="PIRSR001355-2"/>
    </source>
</evidence>
<feature type="modified residue" description="Pyruvic acid (Ser); by autocatalysis" evidence="9">
    <location>
        <position position="64"/>
    </location>
</feature>
<keyword evidence="6" id="KW-0670">Pyruvate</keyword>
<feature type="active site" description="Proton acceptor; for processing activity" evidence="7">
    <location>
        <position position="243"/>
    </location>
</feature>
<evidence type="ECO:0000313" key="13">
    <source>
        <dbReference type="Proteomes" id="UP000014500"/>
    </source>
</evidence>
<dbReference type="EnsemblMetazoa" id="SMAR003236-RA">
    <property type="protein sequence ID" value="SMAR003236-PA"/>
    <property type="gene ID" value="SMAR003236"/>
</dbReference>
<keyword evidence="4 6" id="KW-0620">Polyamine biosynthesis</keyword>
<keyword evidence="6" id="KW-0949">S-adenosyl-L-methionine</keyword>
<dbReference type="STRING" id="126957.T1IQC5"/>
<dbReference type="GO" id="GO:0006597">
    <property type="term" value="P:spermine biosynthetic process"/>
    <property type="evidence" value="ECO:0007669"/>
    <property type="project" value="InterPro"/>
</dbReference>
<evidence type="ECO:0000256" key="10">
    <source>
        <dbReference type="PIRSR" id="PIRSR001355-4"/>
    </source>
</evidence>
<sequence length="333" mass="38618">MASSDNFFEGTEKLLEVWFTCKDGDIEDTDLRDVPSLCLAKILLLKLFEKMFVITHALCLFSESSMFVSKQRFILKTCGTTTLLNCLNPLLLLVKKYTNFDEVQDIFYSRKNFLRPELQLAPHNSFEEEVKILDNFFMEGAAYCFGRINSDCWYLYTLNPLSGMMKRRGIQQPDQTFECLMTSLDPNVMKIFTKETCATSQEATELSRIDKLLPNMKIDDFLFHPCGYSMNGISKDGYYMTIHITPEPHCSYVSFETNMPMSSYNDLILRIGNTFKPNKFLMTVFSNKSSASAKCHMELGKTHYYNELRCLDLQFCKFKNYDLTYALFVKFPS</sequence>
<evidence type="ECO:0000256" key="5">
    <source>
        <dbReference type="ARBA" id="ARBA00048112"/>
    </source>
</evidence>
<feature type="binding site" evidence="8">
    <location>
        <position position="8"/>
    </location>
    <ligand>
        <name>substrate</name>
    </ligand>
</feature>
<dbReference type="OMA" id="WFEESSN"/>
<feature type="site" description="Cleavage (non-hydrolytic); by autolysis" evidence="10">
    <location>
        <begin position="63"/>
        <end position="64"/>
    </location>
</feature>
<evidence type="ECO:0000256" key="11">
    <source>
        <dbReference type="PIRSR" id="PIRSR001355-5"/>
    </source>
</evidence>
<dbReference type="SUPFAM" id="SSF56276">
    <property type="entry name" value="S-adenosylmethionine decarboxylase"/>
    <property type="match status" value="1"/>
</dbReference>
<dbReference type="EC" id="4.1.1.50" evidence="6"/>
<dbReference type="InterPro" id="IPR016067">
    <property type="entry name" value="S-AdoMet_deCO2ase_core"/>
</dbReference>
<evidence type="ECO:0000256" key="6">
    <source>
        <dbReference type="PIRNR" id="PIRNR001355"/>
    </source>
</evidence>
<keyword evidence="6" id="KW-0210">Decarboxylase</keyword>
<evidence type="ECO:0000256" key="3">
    <source>
        <dbReference type="ARBA" id="ARBA00023066"/>
    </source>
</evidence>
<evidence type="ECO:0000313" key="12">
    <source>
        <dbReference type="EnsemblMetazoa" id="SMAR003236-PA"/>
    </source>
</evidence>
<dbReference type="GO" id="GO:0004014">
    <property type="term" value="F:adenosylmethionine decarboxylase activity"/>
    <property type="evidence" value="ECO:0007669"/>
    <property type="project" value="UniProtKB-EC"/>
</dbReference>
<evidence type="ECO:0000256" key="7">
    <source>
        <dbReference type="PIRSR" id="PIRSR001355-1"/>
    </source>
</evidence>
<name>T1IQC5_STRMM</name>
<evidence type="ECO:0000256" key="2">
    <source>
        <dbReference type="ARBA" id="ARBA00008466"/>
    </source>
</evidence>
<dbReference type="EMBL" id="JH431303">
    <property type="status" value="NOT_ANNOTATED_CDS"/>
    <property type="molecule type" value="Genomic_DNA"/>
</dbReference>
<dbReference type="Pfam" id="PF01536">
    <property type="entry name" value="SAM_decarbox"/>
    <property type="match status" value="1"/>
</dbReference>
<protein>
    <recommendedName>
        <fullName evidence="6">S-adenosylmethionine decarboxylase proenzyme</fullName>
        <ecNumber evidence="6">4.1.1.50</ecNumber>
    </recommendedName>
</protein>
<comment type="catalytic activity">
    <reaction evidence="5 6">
        <text>S-adenosyl-L-methionine + H(+) = S-adenosyl 3-(methylsulfanyl)propylamine + CO2</text>
        <dbReference type="Rhea" id="RHEA:15981"/>
        <dbReference type="ChEBI" id="CHEBI:15378"/>
        <dbReference type="ChEBI" id="CHEBI:16526"/>
        <dbReference type="ChEBI" id="CHEBI:57443"/>
        <dbReference type="ChEBI" id="CHEBI:59789"/>
        <dbReference type="EC" id="4.1.1.50"/>
    </reaction>
</comment>
<evidence type="ECO:0000256" key="1">
    <source>
        <dbReference type="ARBA" id="ARBA00004911"/>
    </source>
</evidence>
<dbReference type="AlphaFoldDB" id="T1IQC5"/>
<feature type="active site" description="Proton donor; for catalytic activity" evidence="7">
    <location>
        <position position="78"/>
    </location>
</feature>
<dbReference type="PIRSF" id="PIRSF001355">
    <property type="entry name" value="S-AdenosylMet_decarboxylase"/>
    <property type="match status" value="1"/>
</dbReference>
<dbReference type="InterPro" id="IPR001985">
    <property type="entry name" value="S-AdoMet_decarboxylase_euk"/>
</dbReference>
<keyword evidence="6" id="KW-0865">Zymogen</keyword>
<reference evidence="13" key="1">
    <citation type="submission" date="2011-05" db="EMBL/GenBank/DDBJ databases">
        <authorList>
            <person name="Richards S.R."/>
            <person name="Qu J."/>
            <person name="Jiang H."/>
            <person name="Jhangiani S.N."/>
            <person name="Agravi P."/>
            <person name="Goodspeed R."/>
            <person name="Gross S."/>
            <person name="Mandapat C."/>
            <person name="Jackson L."/>
            <person name="Mathew T."/>
            <person name="Pu L."/>
            <person name="Thornton R."/>
            <person name="Saada N."/>
            <person name="Wilczek-Boney K.B."/>
            <person name="Lee S."/>
            <person name="Kovar C."/>
            <person name="Wu Y."/>
            <person name="Scherer S.E."/>
            <person name="Worley K.C."/>
            <person name="Muzny D.M."/>
            <person name="Gibbs R."/>
        </authorList>
    </citation>
    <scope>NUCLEOTIDE SEQUENCE</scope>
    <source>
        <strain evidence="13">Brora</strain>
    </source>
</reference>
<dbReference type="PANTHER" id="PTHR11570">
    <property type="entry name" value="S-ADENOSYLMETHIONINE DECARBOXYLASE"/>
    <property type="match status" value="1"/>
</dbReference>
<dbReference type="Proteomes" id="UP000014500">
    <property type="component" value="Unassembled WGS sequence"/>
</dbReference>
<keyword evidence="3 6" id="KW-0745">Spermidine biosynthesis</keyword>
<dbReference type="InterPro" id="IPR048283">
    <property type="entry name" value="AdoMetDC-like"/>
</dbReference>
<keyword evidence="6" id="KW-0704">Schiff base</keyword>
<dbReference type="HOGENOM" id="CLU_023050_1_0_1"/>
<reference evidence="12" key="2">
    <citation type="submission" date="2015-02" db="UniProtKB">
        <authorList>
            <consortium name="EnsemblMetazoa"/>
        </authorList>
    </citation>
    <scope>IDENTIFICATION</scope>
</reference>
<accession>T1IQC5</accession>
<feature type="binding site" evidence="8">
    <location>
        <position position="63"/>
    </location>
    <ligand>
        <name>substrate</name>
    </ligand>
</feature>
<feature type="chain" id="PRO_5042322631" description="S-adenosylmethionine decarboxylase alpha chain" evidence="11">
    <location>
        <begin position="64"/>
        <end position="333"/>
    </location>
</feature>
<comment type="cofactor">
    <cofactor evidence="6">
        <name>pyruvate</name>
        <dbReference type="ChEBI" id="CHEBI:15361"/>
    </cofactor>
    <text evidence="6">Binds 1 pyruvoyl group covalently per subunit.</text>
</comment>
<dbReference type="PhylomeDB" id="T1IQC5"/>
<proteinExistence type="inferred from homology"/>
<comment type="pathway">
    <text evidence="1 6">Amine and polyamine biosynthesis; S-adenosylmethioninamine biosynthesis; S-adenosylmethioninamine from S-adenosyl-L-methionine: step 1/1.</text>
</comment>
<dbReference type="Gene3D" id="3.60.90.10">
    <property type="entry name" value="S-adenosylmethionine decarboxylase"/>
    <property type="match status" value="1"/>
</dbReference>
<feature type="active site" description="Proton acceptor; for processing activity" evidence="7">
    <location>
        <position position="229"/>
    </location>
</feature>
<feature type="binding site" evidence="8">
    <location>
        <position position="223"/>
    </location>
    <ligand>
        <name>substrate</name>
    </ligand>
</feature>
<dbReference type="eggNOG" id="KOG0788">
    <property type="taxonomic scope" value="Eukaryota"/>
</dbReference>
<comment type="similarity">
    <text evidence="2 6">Belongs to the eukaryotic AdoMetDC family.</text>
</comment>
<feature type="binding site" evidence="8">
    <location>
        <position position="247"/>
    </location>
    <ligand>
        <name>substrate</name>
    </ligand>
</feature>
<keyword evidence="6" id="KW-0456">Lyase</keyword>
<feature type="active site" description="Schiff-base intermediate with substrate; via pyruvic acid" evidence="7">
    <location>
        <position position="64"/>
    </location>
</feature>
<keyword evidence="10" id="KW-0068">Autocatalytic cleavage</keyword>
<dbReference type="GO" id="GO:0005829">
    <property type="term" value="C:cytosol"/>
    <property type="evidence" value="ECO:0007669"/>
    <property type="project" value="TreeGrafter"/>
</dbReference>
<dbReference type="GO" id="GO:0008295">
    <property type="term" value="P:spermidine biosynthetic process"/>
    <property type="evidence" value="ECO:0007669"/>
    <property type="project" value="UniProtKB-KW"/>
</dbReference>
<evidence type="ECO:0000256" key="4">
    <source>
        <dbReference type="ARBA" id="ARBA00023115"/>
    </source>
</evidence>
<dbReference type="UniPathway" id="UPA00331">
    <property type="reaction ID" value="UER00451"/>
</dbReference>
<evidence type="ECO:0000256" key="9">
    <source>
        <dbReference type="PIRSR" id="PIRSR001355-3"/>
    </source>
</evidence>
<dbReference type="PANTHER" id="PTHR11570:SF0">
    <property type="entry name" value="S-ADENOSYLMETHIONINE DECARBOXYLASE PROENZYME"/>
    <property type="match status" value="1"/>
</dbReference>
<keyword evidence="13" id="KW-1185">Reference proteome</keyword>
<dbReference type="NCBIfam" id="TIGR00535">
    <property type="entry name" value="SAM_DCase"/>
    <property type="match status" value="1"/>
</dbReference>